<evidence type="ECO:0000313" key="2">
    <source>
        <dbReference type="EMBL" id="OIQ69442.1"/>
    </source>
</evidence>
<protein>
    <submittedName>
        <fullName evidence="2">Uncharacterized protein</fullName>
    </submittedName>
</protein>
<comment type="caution">
    <text evidence="2">The sequence shown here is derived from an EMBL/GenBank/DDBJ whole genome shotgun (WGS) entry which is preliminary data.</text>
</comment>
<dbReference type="AlphaFoldDB" id="A0A1J5PDZ2"/>
<name>A0A1J5PDZ2_9ZZZZ</name>
<organism evidence="2">
    <name type="scientific">mine drainage metagenome</name>
    <dbReference type="NCBI Taxonomy" id="410659"/>
    <lineage>
        <taxon>unclassified sequences</taxon>
        <taxon>metagenomes</taxon>
        <taxon>ecological metagenomes</taxon>
    </lineage>
</organism>
<gene>
    <name evidence="2" type="ORF">GALL_489590</name>
</gene>
<sequence length="162" mass="17349">MAMDHHHAAGHSVPVAMQRAAQKMSRVAHHLDPPGAHGAGGVVTAVALHDDRAPEQALPESGTGIPGDAQRAAGHSAAEEIQTPGAGVEREVIGPAPAVFGHVEQLADRRTPGQVRHRLACSLHRVEPGQFERPQATQIVWQRRRVTQPEHQSAHARISRRG</sequence>
<dbReference type="EMBL" id="MLJW01004727">
    <property type="protein sequence ID" value="OIQ69442.1"/>
    <property type="molecule type" value="Genomic_DNA"/>
</dbReference>
<feature type="region of interest" description="Disordered" evidence="1">
    <location>
        <begin position="54"/>
        <end position="87"/>
    </location>
</feature>
<proteinExistence type="predicted"/>
<accession>A0A1J5PDZ2</accession>
<reference evidence="2" key="1">
    <citation type="submission" date="2016-10" db="EMBL/GenBank/DDBJ databases">
        <title>Sequence of Gallionella enrichment culture.</title>
        <authorList>
            <person name="Poehlein A."/>
            <person name="Muehling M."/>
            <person name="Daniel R."/>
        </authorList>
    </citation>
    <scope>NUCLEOTIDE SEQUENCE</scope>
</reference>
<evidence type="ECO:0000256" key="1">
    <source>
        <dbReference type="SAM" id="MobiDB-lite"/>
    </source>
</evidence>